<feature type="binding site" evidence="1">
    <location>
        <position position="163"/>
    </location>
    <ligand>
        <name>Mn(2+)</name>
        <dbReference type="ChEBI" id="CHEBI:29035"/>
        <label>2</label>
    </ligand>
</feature>
<dbReference type="InterPro" id="IPR002933">
    <property type="entry name" value="Peptidase_M20"/>
</dbReference>
<evidence type="ECO:0000256" key="1">
    <source>
        <dbReference type="PIRSR" id="PIRSR005962-1"/>
    </source>
</evidence>
<dbReference type="Proteomes" id="UP000466307">
    <property type="component" value="Unassembled WGS sequence"/>
</dbReference>
<organism evidence="3 4">
    <name type="scientific">Gordonia desulfuricans</name>
    <dbReference type="NCBI Taxonomy" id="89051"/>
    <lineage>
        <taxon>Bacteria</taxon>
        <taxon>Bacillati</taxon>
        <taxon>Actinomycetota</taxon>
        <taxon>Actinomycetes</taxon>
        <taxon>Mycobacteriales</taxon>
        <taxon>Gordoniaceae</taxon>
        <taxon>Gordonia</taxon>
    </lineage>
</organism>
<dbReference type="Pfam" id="PF01546">
    <property type="entry name" value="Peptidase_M20"/>
    <property type="match status" value="1"/>
</dbReference>
<dbReference type="RefSeq" id="WP_162128743.1">
    <property type="nucleotide sequence ID" value="NZ_JAADZU010000006.1"/>
</dbReference>
<feature type="domain" description="Peptidase M20 dimerisation" evidence="2">
    <location>
        <begin position="184"/>
        <end position="275"/>
    </location>
</feature>
<feature type="binding site" evidence="1">
    <location>
        <position position="135"/>
    </location>
    <ligand>
        <name>Mn(2+)</name>
        <dbReference type="ChEBI" id="CHEBI:29035"/>
        <label>2</label>
    </ligand>
</feature>
<dbReference type="GO" id="GO:0046872">
    <property type="term" value="F:metal ion binding"/>
    <property type="evidence" value="ECO:0007669"/>
    <property type="project" value="UniProtKB-KW"/>
</dbReference>
<reference evidence="3 4" key="1">
    <citation type="submission" date="2020-01" db="EMBL/GenBank/DDBJ databases">
        <title>Investigation of new actinobacteria for the biodesulphurisation of diesel fuel.</title>
        <authorList>
            <person name="Athi Narayanan S.M."/>
        </authorList>
    </citation>
    <scope>NUCLEOTIDE SEQUENCE [LARGE SCALE GENOMIC DNA]</scope>
    <source>
        <strain evidence="3 4">213E</strain>
    </source>
</reference>
<dbReference type="SUPFAM" id="SSF55031">
    <property type="entry name" value="Bacterial exopeptidase dimerisation domain"/>
    <property type="match status" value="1"/>
</dbReference>
<keyword evidence="1" id="KW-0464">Manganese</keyword>
<dbReference type="InterPro" id="IPR036264">
    <property type="entry name" value="Bact_exopeptidase_dim_dom"/>
</dbReference>
<dbReference type="InterPro" id="IPR011650">
    <property type="entry name" value="Peptidase_M20_dimer"/>
</dbReference>
<sequence>MKDAELIALRHELHRVPEVGMDLPVTQGILVKHLRDGGLEVRCGAAMTSVTAIVRGGAVDRTRLDQVPTVLVRSDMDALPIQEETGLEWAATNGAMHACGHDVHMAVVVAAAMSTYANRDELKGDVIFFFQPGEEGHGGAQRALAEGLLDAAGARPRAALGLHVLSHLLSQGEMASRPGAVLSGSTLVDIVVTGRGGHGSAPHLAASPLTAAAEMVGATTAAAAHAVSMFEPSTVTFGALQAGEARNVIPDRAELSGVIRAFSEATTKTLEGVVRRTVTGIAAAHDVTVEIELRRDTLPTISDPGEFDALLAIADKYGRQVTRLSEPVSISEDFSWILNEVPGVFLLVGARTSDEPNLPSNHSSRATFSDVVLSPTAELVTNWVRERLEGFAASLA</sequence>
<feature type="binding site" evidence="1">
    <location>
        <position position="101"/>
    </location>
    <ligand>
        <name>Mn(2+)</name>
        <dbReference type="ChEBI" id="CHEBI:29035"/>
        <label>2</label>
    </ligand>
</feature>
<dbReference type="PIRSF" id="PIRSF005962">
    <property type="entry name" value="Pept_M20D_amidohydro"/>
    <property type="match status" value="1"/>
</dbReference>
<dbReference type="PANTHER" id="PTHR11014">
    <property type="entry name" value="PEPTIDASE M20 FAMILY MEMBER"/>
    <property type="match status" value="1"/>
</dbReference>
<comment type="caution">
    <text evidence="3">The sequence shown here is derived from an EMBL/GenBank/DDBJ whole genome shotgun (WGS) entry which is preliminary data.</text>
</comment>
<comment type="cofactor">
    <cofactor evidence="1">
        <name>Mn(2+)</name>
        <dbReference type="ChEBI" id="CHEBI:29035"/>
    </cofactor>
    <text evidence="1">The Mn(2+) ion enhances activity.</text>
</comment>
<evidence type="ECO:0000313" key="4">
    <source>
        <dbReference type="Proteomes" id="UP000466307"/>
    </source>
</evidence>
<dbReference type="EMBL" id="JAADZU010000006">
    <property type="protein sequence ID" value="NDK88611.1"/>
    <property type="molecule type" value="Genomic_DNA"/>
</dbReference>
<dbReference type="AlphaFoldDB" id="A0A7K3LKN0"/>
<feature type="binding site" evidence="1">
    <location>
        <position position="99"/>
    </location>
    <ligand>
        <name>Mn(2+)</name>
        <dbReference type="ChEBI" id="CHEBI:29035"/>
        <label>2</label>
    </ligand>
</feature>
<gene>
    <name evidence="3" type="ORF">GYA93_03290</name>
</gene>
<keyword evidence="4" id="KW-1185">Reference proteome</keyword>
<accession>A0A7K3LKN0</accession>
<dbReference type="CDD" id="cd03886">
    <property type="entry name" value="M20_Acy1"/>
    <property type="match status" value="1"/>
</dbReference>
<dbReference type="Pfam" id="PF07687">
    <property type="entry name" value="M20_dimer"/>
    <property type="match status" value="1"/>
</dbReference>
<dbReference type="SUPFAM" id="SSF53187">
    <property type="entry name" value="Zn-dependent exopeptidases"/>
    <property type="match status" value="1"/>
</dbReference>
<dbReference type="Gene3D" id="3.30.70.360">
    <property type="match status" value="1"/>
</dbReference>
<dbReference type="Gene3D" id="3.40.630.10">
    <property type="entry name" value="Zn peptidases"/>
    <property type="match status" value="1"/>
</dbReference>
<keyword evidence="3" id="KW-0378">Hydrolase</keyword>
<feature type="binding site" evidence="1">
    <location>
        <position position="362"/>
    </location>
    <ligand>
        <name>Mn(2+)</name>
        <dbReference type="ChEBI" id="CHEBI:29035"/>
        <label>2</label>
    </ligand>
</feature>
<proteinExistence type="predicted"/>
<evidence type="ECO:0000313" key="3">
    <source>
        <dbReference type="EMBL" id="NDK88611.1"/>
    </source>
</evidence>
<dbReference type="PANTHER" id="PTHR11014:SF63">
    <property type="entry name" value="METALLOPEPTIDASE, PUTATIVE (AFU_ORTHOLOGUE AFUA_6G09600)-RELATED"/>
    <property type="match status" value="1"/>
</dbReference>
<name>A0A7K3LKN0_9ACTN</name>
<dbReference type="NCBIfam" id="TIGR01891">
    <property type="entry name" value="amidohydrolases"/>
    <property type="match status" value="1"/>
</dbReference>
<keyword evidence="1" id="KW-0479">Metal-binding</keyword>
<evidence type="ECO:0000259" key="2">
    <source>
        <dbReference type="Pfam" id="PF07687"/>
    </source>
</evidence>
<protein>
    <submittedName>
        <fullName evidence="3">Amidohydrolase</fullName>
    </submittedName>
</protein>
<dbReference type="GO" id="GO:0016787">
    <property type="term" value="F:hydrolase activity"/>
    <property type="evidence" value="ECO:0007669"/>
    <property type="project" value="UniProtKB-KW"/>
</dbReference>
<dbReference type="InterPro" id="IPR017439">
    <property type="entry name" value="Amidohydrolase"/>
</dbReference>